<organism evidence="1 2">
    <name type="scientific">Panicum hallii var. hallii</name>
    <dbReference type="NCBI Taxonomy" id="1504633"/>
    <lineage>
        <taxon>Eukaryota</taxon>
        <taxon>Viridiplantae</taxon>
        <taxon>Streptophyta</taxon>
        <taxon>Embryophyta</taxon>
        <taxon>Tracheophyta</taxon>
        <taxon>Spermatophyta</taxon>
        <taxon>Magnoliopsida</taxon>
        <taxon>Liliopsida</taxon>
        <taxon>Poales</taxon>
        <taxon>Poaceae</taxon>
        <taxon>PACMAD clade</taxon>
        <taxon>Panicoideae</taxon>
        <taxon>Panicodae</taxon>
        <taxon>Paniceae</taxon>
        <taxon>Panicinae</taxon>
        <taxon>Panicum</taxon>
        <taxon>Panicum sect. Panicum</taxon>
    </lineage>
</organism>
<evidence type="ECO:0000313" key="2">
    <source>
        <dbReference type="Proteomes" id="UP000244336"/>
    </source>
</evidence>
<dbReference type="EMBL" id="CM009753">
    <property type="protein sequence ID" value="PUZ58470.1"/>
    <property type="molecule type" value="Genomic_DNA"/>
</dbReference>
<gene>
    <name evidence="1" type="ORF">GQ55_5G511600</name>
</gene>
<dbReference type="AlphaFoldDB" id="A0A2T7DSC7"/>
<accession>A0A2T7DSC7</accession>
<evidence type="ECO:0008006" key="3">
    <source>
        <dbReference type="Google" id="ProtNLM"/>
    </source>
</evidence>
<reference evidence="1 2" key="1">
    <citation type="submission" date="2018-04" db="EMBL/GenBank/DDBJ databases">
        <title>WGS assembly of Panicum hallii var. hallii HAL2.</title>
        <authorList>
            <person name="Lovell J."/>
            <person name="Jenkins J."/>
            <person name="Lowry D."/>
            <person name="Mamidi S."/>
            <person name="Sreedasyam A."/>
            <person name="Weng X."/>
            <person name="Barry K."/>
            <person name="Bonette J."/>
            <person name="Campitelli B."/>
            <person name="Daum C."/>
            <person name="Gordon S."/>
            <person name="Gould B."/>
            <person name="Lipzen A."/>
            <person name="MacQueen A."/>
            <person name="Palacio-Mejia J."/>
            <person name="Plott C."/>
            <person name="Shakirov E."/>
            <person name="Shu S."/>
            <person name="Yoshinaga Y."/>
            <person name="Zane M."/>
            <person name="Rokhsar D."/>
            <person name="Grimwood J."/>
            <person name="Schmutz J."/>
            <person name="Juenger T."/>
        </authorList>
    </citation>
    <scope>NUCLEOTIDE SEQUENCE [LARGE SCALE GENOMIC DNA]</scope>
    <source>
        <strain evidence="2">cv. HAL2</strain>
    </source>
</reference>
<proteinExistence type="predicted"/>
<name>A0A2T7DSC7_9POAL</name>
<dbReference type="OrthoDB" id="693418at2759"/>
<keyword evidence="2" id="KW-1185">Reference proteome</keyword>
<dbReference type="PANTHER" id="PTHR36617:SF8">
    <property type="entry name" value="OS10G0457800 PROTEIN"/>
    <property type="match status" value="1"/>
</dbReference>
<dbReference type="Proteomes" id="UP000244336">
    <property type="component" value="Chromosome 5"/>
</dbReference>
<sequence length="147" mass="16905">MQQNGQKTFQAATTITVGNGSTTSFWHCGWFRGQRPIDFAPNLFSISRKKNRMLGDALRNNNWTKDLNFHYPSFSLQHLQEFVNLWKATQTISLNAESQDEITWKFTANGNYSARSAYNAQFIGSTITNFDTLFWRTWAPASCKLFS</sequence>
<dbReference type="Gramene" id="PUZ58470">
    <property type="protein sequence ID" value="PUZ58470"/>
    <property type="gene ID" value="GQ55_5G511600"/>
</dbReference>
<dbReference type="PANTHER" id="PTHR36617">
    <property type="entry name" value="PROTEIN, PUTATIVE-RELATED"/>
    <property type="match status" value="1"/>
</dbReference>
<protein>
    <recommendedName>
        <fullName evidence="3">Reverse transcriptase zinc-binding domain-containing protein</fullName>
    </recommendedName>
</protein>
<evidence type="ECO:0000313" key="1">
    <source>
        <dbReference type="EMBL" id="PUZ58470.1"/>
    </source>
</evidence>